<gene>
    <name evidence="1" type="ORF">GS03_02188</name>
</gene>
<evidence type="ECO:0000313" key="1">
    <source>
        <dbReference type="EMBL" id="QBZ98678.1"/>
    </source>
</evidence>
<name>A0A4P7PUN4_9FLAO</name>
<dbReference type="AlphaFoldDB" id="A0A4P7PUN4"/>
<proteinExistence type="predicted"/>
<organism evidence="1 2">
    <name type="scientific">Flavobacterium sangjuense</name>
    <dbReference type="NCBI Taxonomy" id="2518177"/>
    <lineage>
        <taxon>Bacteria</taxon>
        <taxon>Pseudomonadati</taxon>
        <taxon>Bacteroidota</taxon>
        <taxon>Flavobacteriia</taxon>
        <taxon>Flavobacteriales</taxon>
        <taxon>Flavobacteriaceae</taxon>
        <taxon>Flavobacterium</taxon>
    </lineage>
</organism>
<evidence type="ECO:0000313" key="2">
    <source>
        <dbReference type="Proteomes" id="UP000296862"/>
    </source>
</evidence>
<dbReference type="Proteomes" id="UP000296862">
    <property type="component" value="Chromosome"/>
</dbReference>
<reference evidence="1 2" key="1">
    <citation type="submission" date="2019-04" db="EMBL/GenBank/DDBJ databases">
        <title>Flavobacterium sp. GS03.</title>
        <authorList>
            <person name="Kim H."/>
        </authorList>
    </citation>
    <scope>NUCLEOTIDE SEQUENCE [LARGE SCALE GENOMIC DNA]</scope>
    <source>
        <strain evidence="1 2">GS03</strain>
    </source>
</reference>
<dbReference type="KEGG" id="fsn:GS03_02188"/>
<protein>
    <recommendedName>
        <fullName evidence="3">DUF1579 domain-containing protein</fullName>
    </recommendedName>
</protein>
<accession>A0A4P7PUN4</accession>
<evidence type="ECO:0008006" key="3">
    <source>
        <dbReference type="Google" id="ProtNLM"/>
    </source>
</evidence>
<dbReference type="EMBL" id="CP038810">
    <property type="protein sequence ID" value="QBZ98678.1"/>
    <property type="molecule type" value="Genomic_DNA"/>
</dbReference>
<keyword evidence="2" id="KW-1185">Reference proteome</keyword>
<sequence length="189" mass="21819">MVLEKFQINYCPLSLESKVKKIILIVVLTLCSKSVFAQKPCDKDPIYNQFDYWIGEWEVYDVKGNVAGHSKISKILDNCVVLEEWTSNGAQQGLTFTGKSFNSYNAATKQWQQNWVDNTGGSNEYLTGYFKNNAMHFKSRPFTYNGKTSVRTITFFKLADGKVRQLGEISNDEEKTWTTEYDLEYRPKK</sequence>